<sequence length="53" mass="6298">MERMVFLIRCCYNMPMEKTMELYVNDNDLHFLVCCDMLPAHLNAKEPSCCPHF</sequence>
<protein>
    <submittedName>
        <fullName evidence="1">Uncharacterized protein</fullName>
    </submittedName>
</protein>
<evidence type="ECO:0000313" key="1">
    <source>
        <dbReference type="EMBL" id="AXF86156.1"/>
    </source>
</evidence>
<reference evidence="2" key="1">
    <citation type="submission" date="2018-07" db="EMBL/GenBank/DDBJ databases">
        <authorList>
            <person name="Kim H."/>
        </authorList>
    </citation>
    <scope>NUCLEOTIDE SEQUENCE [LARGE SCALE GENOMIC DNA]</scope>
    <source>
        <strain evidence="2">F02</strain>
    </source>
</reference>
<dbReference type="AlphaFoldDB" id="A0A345DCR8"/>
<proteinExistence type="predicted"/>
<dbReference type="EMBL" id="CP031124">
    <property type="protein sequence ID" value="AXF86156.1"/>
    <property type="molecule type" value="Genomic_DNA"/>
</dbReference>
<dbReference type="KEGG" id="hyf:DTO96_101897"/>
<dbReference type="Proteomes" id="UP000252182">
    <property type="component" value="Chromosome"/>
</dbReference>
<name>A0A345DCR8_9BURK</name>
<gene>
    <name evidence="1" type="ORF">DTO96_101897</name>
</gene>
<accession>A0A345DCR8</accession>
<organism evidence="1 2">
    <name type="scientific">Ephemeroptericola cinctiostellae</name>
    <dbReference type="NCBI Taxonomy" id="2268024"/>
    <lineage>
        <taxon>Bacteria</taxon>
        <taxon>Pseudomonadati</taxon>
        <taxon>Pseudomonadota</taxon>
        <taxon>Betaproteobacteria</taxon>
        <taxon>Burkholderiales</taxon>
        <taxon>Burkholderiaceae</taxon>
        <taxon>Ephemeroptericola</taxon>
    </lineage>
</organism>
<keyword evidence="2" id="KW-1185">Reference proteome</keyword>
<evidence type="ECO:0000313" key="2">
    <source>
        <dbReference type="Proteomes" id="UP000252182"/>
    </source>
</evidence>